<dbReference type="AlphaFoldDB" id="A0A0P7ZKU0"/>
<dbReference type="Proteomes" id="UP000050360">
    <property type="component" value="Unassembled WGS sequence"/>
</dbReference>
<organism evidence="1 2">
    <name type="scientific">Candidatus Methanoperedens nitratireducens</name>
    <dbReference type="NCBI Taxonomy" id="1392998"/>
    <lineage>
        <taxon>Archaea</taxon>
        <taxon>Methanobacteriati</taxon>
        <taxon>Methanobacteriota</taxon>
        <taxon>Stenosarchaea group</taxon>
        <taxon>Methanomicrobia</taxon>
        <taxon>Methanosarcinales</taxon>
        <taxon>ANME-2 cluster</taxon>
        <taxon>Candidatus Methanoperedentaceae</taxon>
        <taxon>Candidatus Methanoperedens</taxon>
    </lineage>
</organism>
<gene>
    <name evidence="1" type="ORF">MPEBLZ_00740</name>
</gene>
<protein>
    <submittedName>
        <fullName evidence="1">Uncharacterized protein</fullName>
    </submittedName>
</protein>
<proteinExistence type="predicted"/>
<accession>A0A0P7ZKU0</accession>
<dbReference type="EMBL" id="LKCM01000063">
    <property type="protein sequence ID" value="KPQ44687.1"/>
    <property type="molecule type" value="Genomic_DNA"/>
</dbReference>
<name>A0A0P7ZKU0_9EURY</name>
<feature type="non-terminal residue" evidence="1">
    <location>
        <position position="67"/>
    </location>
</feature>
<evidence type="ECO:0000313" key="1">
    <source>
        <dbReference type="EMBL" id="KPQ44687.1"/>
    </source>
</evidence>
<reference evidence="1 2" key="1">
    <citation type="submission" date="2015-09" db="EMBL/GenBank/DDBJ databases">
        <title>A metagenomics-based metabolic model of nitrate-dependent anaerobic oxidation of methane by Methanoperedens-like archaea.</title>
        <authorList>
            <person name="Arshad A."/>
            <person name="Speth D.R."/>
            <person name="De Graaf R.M."/>
            <person name="Op Den Camp H.J."/>
            <person name="Jetten M.S."/>
            <person name="Welte C.U."/>
        </authorList>
    </citation>
    <scope>NUCLEOTIDE SEQUENCE [LARGE SCALE GENOMIC DNA]</scope>
</reference>
<evidence type="ECO:0000313" key="2">
    <source>
        <dbReference type="Proteomes" id="UP000050360"/>
    </source>
</evidence>
<comment type="caution">
    <text evidence="1">The sequence shown here is derived from an EMBL/GenBank/DDBJ whole genome shotgun (WGS) entry which is preliminary data.</text>
</comment>
<sequence length="67" mass="7173">MTEKLFDIKIGYASPKNPIAVASMAGITDSKFANGFANAGLIILGGYNLDKPTNEAARKEVERGRTE</sequence>